<sequence length="134" mass="14799">MTVSLPTLGTDGWITSMESKADYIISTFLTTNRSMSTLHRTQNTSLQYLLKEYANDILNLEIQLRDVLTNKLRTVFGESAQALVSIVPASPDNPDAFSIQFTGIVTDGTKEYTVGKLVQFQNSHIVNIANINNG</sequence>
<accession>A0A5C1K6N2</accession>
<reference evidence="1 2" key="1">
    <citation type="submission" date="2019-06" db="EMBL/GenBank/DDBJ databases">
        <title>A distant relative of Phikzvirus genus phages from a therapeutic phage collection.</title>
        <authorList>
            <person name="Hejnowicz M.S."/>
            <person name="Dabrowski K."/>
            <person name="Gawor J."/>
            <person name="Weber-Dabrowska B."/>
            <person name="Gromadka R."/>
            <person name="Lobocka M.B."/>
        </authorList>
    </citation>
    <scope>NUCLEOTIDE SEQUENCE [LARGE SCALE GENOMIC DNA]</scope>
</reference>
<proteinExistence type="predicted"/>
<dbReference type="KEGG" id="vg:77936809"/>
<organism evidence="1 2">
    <name type="scientific">Pseudomonas phage vB_PaeM_PS119XW</name>
    <dbReference type="NCBI Taxonomy" id="2601632"/>
    <lineage>
        <taxon>Viruses</taxon>
        <taxon>Duplodnaviria</taxon>
        <taxon>Heunggongvirae</taxon>
        <taxon>Uroviricota</taxon>
        <taxon>Caudoviricetes</taxon>
        <taxon>Chimalliviridae</taxon>
        <taxon>Pawinskivirus</taxon>
        <taxon>Pawinskivirus PS119XW</taxon>
    </lineage>
</organism>
<dbReference type="EMBL" id="MN103543">
    <property type="protein sequence ID" value="QEM41788.1"/>
    <property type="molecule type" value="Genomic_DNA"/>
</dbReference>
<dbReference type="Proteomes" id="UP000322144">
    <property type="component" value="Segment"/>
</dbReference>
<name>A0A5C1K6N2_9CAUD</name>
<evidence type="ECO:0000313" key="2">
    <source>
        <dbReference type="Proteomes" id="UP000322144"/>
    </source>
</evidence>
<dbReference type="GeneID" id="77936809"/>
<protein>
    <submittedName>
        <fullName evidence="1">Uncharacterized protein</fullName>
    </submittedName>
</protein>
<evidence type="ECO:0000313" key="1">
    <source>
        <dbReference type="EMBL" id="QEM41788.1"/>
    </source>
</evidence>
<keyword evidence="2" id="KW-1185">Reference proteome</keyword>
<dbReference type="RefSeq" id="YP_010660799.1">
    <property type="nucleotide sequence ID" value="NC_070882.1"/>
</dbReference>